<gene>
    <name evidence="15" type="ORF">C3L33_04668</name>
</gene>
<sequence>MIAKLKDYNKVTYYLQLLIHVVDFVSVSVAEALFGFKSTVGNSRHLAGRIRRYPCGGERECIYHQKLEDQGVTVPWFPRFYPLSPQIRKSTIAETVGGDNSVPTFTPSAEAQDKKPSKRKVAAIVGGIGAALLVVVTGVTVCFCLMRLKRLIRRASDTASSVPSPRVLRARGGISPGSGAVSPYDTFNLWQLSILELEQATGNFNQINLVGEGSFGLVYKGLLGDGSIVAIKRCLHCPVQYFVNEVKRIASVHHRHLVKLIGYCEENYQQFLVYDYLPNGNVGNHLYDSEGLPIGKLDMRQRLIIALGAAKGRCNVSLSSTDCNGHEIMRIFDPTNLHLQSGLEHLHSLVPPILHMHFRTRNVLVDESFTAKVSDFGLSNLPMEGYYAESSSAVDCFRDPELRSSHDFSERSDVYSFGVFLLELISGREALGRNHSDVQENLMSQAKGTRDIDNFVDKTVKDHTLHAVQQMMELALLCVDTGTRRPVMRSVVEELERIRATEIGHLHSGGLGEEIGMVTLGSDLFK</sequence>
<evidence type="ECO:0000256" key="6">
    <source>
        <dbReference type="ARBA" id="ARBA00022741"/>
    </source>
</evidence>
<keyword evidence="3" id="KW-0723">Serine/threonine-protein kinase</keyword>
<keyword evidence="3" id="KW-0418">Kinase</keyword>
<evidence type="ECO:0000256" key="4">
    <source>
        <dbReference type="ARBA" id="ARBA00022679"/>
    </source>
</evidence>
<comment type="catalytic activity">
    <reaction evidence="10">
        <text>L-threonyl-[protein] + ATP = O-phospho-L-threonyl-[protein] + ADP + H(+)</text>
        <dbReference type="Rhea" id="RHEA:46608"/>
        <dbReference type="Rhea" id="RHEA-COMP:11060"/>
        <dbReference type="Rhea" id="RHEA-COMP:11605"/>
        <dbReference type="ChEBI" id="CHEBI:15378"/>
        <dbReference type="ChEBI" id="CHEBI:30013"/>
        <dbReference type="ChEBI" id="CHEBI:30616"/>
        <dbReference type="ChEBI" id="CHEBI:61977"/>
        <dbReference type="ChEBI" id="CHEBI:456216"/>
        <dbReference type="EC" id="2.7.11.1"/>
    </reaction>
</comment>
<protein>
    <recommendedName>
        <fullName evidence="2">non-specific serine/threonine protein kinase</fullName>
        <ecNumber evidence="2">2.7.11.1</ecNumber>
    </recommendedName>
</protein>
<keyword evidence="16" id="KW-1185">Reference proteome</keyword>
<dbReference type="Gene3D" id="3.30.200.20">
    <property type="entry name" value="Phosphorylase Kinase, domain 1"/>
    <property type="match status" value="1"/>
</dbReference>
<dbReference type="GO" id="GO:0005886">
    <property type="term" value="C:plasma membrane"/>
    <property type="evidence" value="ECO:0007669"/>
    <property type="project" value="UniProtKB-SubCell"/>
</dbReference>
<dbReference type="InterPro" id="IPR047117">
    <property type="entry name" value="PERK1-13-like"/>
</dbReference>
<dbReference type="EC" id="2.7.11.1" evidence="2"/>
<dbReference type="AlphaFoldDB" id="A0A6A4M1Y9"/>
<name>A0A6A4M1Y9_9ERIC</name>
<evidence type="ECO:0000256" key="12">
    <source>
        <dbReference type="PROSITE-ProRule" id="PRU10141"/>
    </source>
</evidence>
<dbReference type="GO" id="GO:0005524">
    <property type="term" value="F:ATP binding"/>
    <property type="evidence" value="ECO:0007669"/>
    <property type="project" value="UniProtKB-UniRule"/>
</dbReference>
<dbReference type="Pfam" id="PF07714">
    <property type="entry name" value="PK_Tyr_Ser-Thr"/>
    <property type="match status" value="1"/>
</dbReference>
<evidence type="ECO:0000256" key="9">
    <source>
        <dbReference type="ARBA" id="ARBA00023136"/>
    </source>
</evidence>
<comment type="caution">
    <text evidence="15">The sequence shown here is derived from an EMBL/GenBank/DDBJ whole genome shotgun (WGS) entry which is preliminary data.</text>
</comment>
<keyword evidence="5 13" id="KW-0812">Transmembrane</keyword>
<evidence type="ECO:0000259" key="14">
    <source>
        <dbReference type="PROSITE" id="PS50011"/>
    </source>
</evidence>
<feature type="domain" description="Protein kinase" evidence="14">
    <location>
        <begin position="204"/>
        <end position="498"/>
    </location>
</feature>
<keyword evidence="7 12" id="KW-0067">ATP-binding</keyword>
<evidence type="ECO:0000256" key="2">
    <source>
        <dbReference type="ARBA" id="ARBA00012513"/>
    </source>
</evidence>
<evidence type="ECO:0000256" key="1">
    <source>
        <dbReference type="ARBA" id="ARBA00004162"/>
    </source>
</evidence>
<evidence type="ECO:0000256" key="5">
    <source>
        <dbReference type="ARBA" id="ARBA00022692"/>
    </source>
</evidence>
<dbReference type="GO" id="GO:0004674">
    <property type="term" value="F:protein serine/threonine kinase activity"/>
    <property type="evidence" value="ECO:0007669"/>
    <property type="project" value="UniProtKB-KW"/>
</dbReference>
<dbReference type="SUPFAM" id="SSF56112">
    <property type="entry name" value="Protein kinase-like (PK-like)"/>
    <property type="match status" value="1"/>
</dbReference>
<evidence type="ECO:0000313" key="16">
    <source>
        <dbReference type="Proteomes" id="UP000428333"/>
    </source>
</evidence>
<evidence type="ECO:0000313" key="15">
    <source>
        <dbReference type="EMBL" id="KAE9463422.1"/>
    </source>
</evidence>
<dbReference type="InterPro" id="IPR017441">
    <property type="entry name" value="Protein_kinase_ATP_BS"/>
</dbReference>
<dbReference type="EMBL" id="QEFC01000570">
    <property type="protein sequence ID" value="KAE9463422.1"/>
    <property type="molecule type" value="Genomic_DNA"/>
</dbReference>
<comment type="subcellular location">
    <subcellularLocation>
        <location evidence="1">Cell membrane</location>
        <topology evidence="1">Single-pass membrane protein</topology>
    </subcellularLocation>
</comment>
<evidence type="ECO:0000256" key="7">
    <source>
        <dbReference type="ARBA" id="ARBA00022840"/>
    </source>
</evidence>
<dbReference type="InterPro" id="IPR000719">
    <property type="entry name" value="Prot_kinase_dom"/>
</dbReference>
<accession>A0A6A4M1Y9</accession>
<dbReference type="PROSITE" id="PS50011">
    <property type="entry name" value="PROTEIN_KINASE_DOM"/>
    <property type="match status" value="1"/>
</dbReference>
<dbReference type="Proteomes" id="UP000428333">
    <property type="component" value="Linkage Group LG03"/>
</dbReference>
<dbReference type="InterPro" id="IPR001245">
    <property type="entry name" value="Ser-Thr/Tyr_kinase_cat_dom"/>
</dbReference>
<dbReference type="OrthoDB" id="1866267at2759"/>
<keyword evidence="6 12" id="KW-0547">Nucleotide-binding</keyword>
<dbReference type="PANTHER" id="PTHR47982">
    <property type="entry name" value="PROLINE-RICH RECEPTOR-LIKE PROTEIN KINASE PERK4"/>
    <property type="match status" value="1"/>
</dbReference>
<keyword evidence="4" id="KW-0808">Transferase</keyword>
<evidence type="ECO:0000256" key="8">
    <source>
        <dbReference type="ARBA" id="ARBA00022989"/>
    </source>
</evidence>
<reference evidence="15 16" key="1">
    <citation type="journal article" date="2019" name="Genome Biol. Evol.">
        <title>The Rhododendron genome and chromosomal organization provide insight into shared whole-genome duplications across the heath family (Ericaceae).</title>
        <authorList>
            <person name="Soza V.L."/>
            <person name="Lindsley D."/>
            <person name="Waalkes A."/>
            <person name="Ramage E."/>
            <person name="Patwardhan R.P."/>
            <person name="Burton J.N."/>
            <person name="Adey A."/>
            <person name="Kumar A."/>
            <person name="Qiu R."/>
            <person name="Shendure J."/>
            <person name="Hall B."/>
        </authorList>
    </citation>
    <scope>NUCLEOTIDE SEQUENCE [LARGE SCALE GENOMIC DNA]</scope>
    <source>
        <strain evidence="15">RSF 1966-606</strain>
    </source>
</reference>
<comment type="catalytic activity">
    <reaction evidence="11">
        <text>L-seryl-[protein] + ATP = O-phospho-L-seryl-[protein] + ADP + H(+)</text>
        <dbReference type="Rhea" id="RHEA:17989"/>
        <dbReference type="Rhea" id="RHEA-COMP:9863"/>
        <dbReference type="Rhea" id="RHEA-COMP:11604"/>
        <dbReference type="ChEBI" id="CHEBI:15378"/>
        <dbReference type="ChEBI" id="CHEBI:29999"/>
        <dbReference type="ChEBI" id="CHEBI:30616"/>
        <dbReference type="ChEBI" id="CHEBI:83421"/>
        <dbReference type="ChEBI" id="CHEBI:456216"/>
        <dbReference type="EC" id="2.7.11.1"/>
    </reaction>
</comment>
<evidence type="ECO:0000256" key="3">
    <source>
        <dbReference type="ARBA" id="ARBA00022527"/>
    </source>
</evidence>
<keyword evidence="8 13" id="KW-1133">Transmembrane helix</keyword>
<evidence type="ECO:0000256" key="10">
    <source>
        <dbReference type="ARBA" id="ARBA00047899"/>
    </source>
</evidence>
<proteinExistence type="predicted"/>
<feature type="binding site" evidence="12">
    <location>
        <position position="232"/>
    </location>
    <ligand>
        <name>ATP</name>
        <dbReference type="ChEBI" id="CHEBI:30616"/>
    </ligand>
</feature>
<evidence type="ECO:0000256" key="13">
    <source>
        <dbReference type="SAM" id="Phobius"/>
    </source>
</evidence>
<dbReference type="InterPro" id="IPR011009">
    <property type="entry name" value="Kinase-like_dom_sf"/>
</dbReference>
<evidence type="ECO:0000256" key="11">
    <source>
        <dbReference type="ARBA" id="ARBA00048679"/>
    </source>
</evidence>
<organism evidence="15 16">
    <name type="scientific">Rhododendron williamsianum</name>
    <dbReference type="NCBI Taxonomy" id="262921"/>
    <lineage>
        <taxon>Eukaryota</taxon>
        <taxon>Viridiplantae</taxon>
        <taxon>Streptophyta</taxon>
        <taxon>Embryophyta</taxon>
        <taxon>Tracheophyta</taxon>
        <taxon>Spermatophyta</taxon>
        <taxon>Magnoliopsida</taxon>
        <taxon>eudicotyledons</taxon>
        <taxon>Gunneridae</taxon>
        <taxon>Pentapetalae</taxon>
        <taxon>asterids</taxon>
        <taxon>Ericales</taxon>
        <taxon>Ericaceae</taxon>
        <taxon>Ericoideae</taxon>
        <taxon>Rhodoreae</taxon>
        <taxon>Rhododendron</taxon>
    </lineage>
</organism>
<feature type="transmembrane region" description="Helical" evidence="13">
    <location>
        <begin position="121"/>
        <end position="146"/>
    </location>
</feature>
<dbReference type="Gene3D" id="1.10.510.10">
    <property type="entry name" value="Transferase(Phosphotransferase) domain 1"/>
    <property type="match status" value="1"/>
</dbReference>
<keyword evidence="9 13" id="KW-0472">Membrane</keyword>
<feature type="non-terminal residue" evidence="15">
    <location>
        <position position="1"/>
    </location>
</feature>
<dbReference type="PROSITE" id="PS00107">
    <property type="entry name" value="PROTEIN_KINASE_ATP"/>
    <property type="match status" value="1"/>
</dbReference>
<dbReference type="PANTHER" id="PTHR47982:SF9">
    <property type="entry name" value="NON-SPECIFIC SERINE_THREONINE PROTEIN KINASE"/>
    <property type="match status" value="1"/>
</dbReference>